<feature type="transmembrane region" description="Helical" evidence="1">
    <location>
        <begin position="47"/>
        <end position="66"/>
    </location>
</feature>
<dbReference type="Pfam" id="PF09945">
    <property type="entry name" value="DUF2177"/>
    <property type="match status" value="1"/>
</dbReference>
<dbReference type="Proteomes" id="UP000198977">
    <property type="component" value="Unassembled WGS sequence"/>
</dbReference>
<dbReference type="STRING" id="74348.SAMN04488523_102261"/>
<keyword evidence="1" id="KW-0472">Membrane</keyword>
<dbReference type="InterPro" id="IPR018687">
    <property type="entry name" value="DUF2177_membr"/>
</dbReference>
<protein>
    <submittedName>
        <fullName evidence="2">Uncharacterized membrane protein</fullName>
    </submittedName>
</protein>
<feature type="transmembrane region" description="Helical" evidence="1">
    <location>
        <begin position="73"/>
        <end position="91"/>
    </location>
</feature>
<sequence length="133" mass="14665">MTLIVLYLATFVLFLGLDFIGLSTLIKPVFEKSIGSLLLDQFRLLPAFLFYAFYVAVLLWFVSWPAITQDKSLIWVLGNAALIGALGYGTYEFTSLAVMKDWTAQMVATDLTWGICLTAVSATGGVWIARLLA</sequence>
<keyword evidence="1" id="KW-0812">Transmembrane</keyword>
<proteinExistence type="predicted"/>
<dbReference type="AlphaFoldDB" id="A0A1I1UVH0"/>
<dbReference type="RefSeq" id="WP_093922492.1">
    <property type="nucleotide sequence ID" value="NZ_FOMW01000002.1"/>
</dbReference>
<dbReference type="OrthoDB" id="166547at2"/>
<evidence type="ECO:0000313" key="2">
    <source>
        <dbReference type="EMBL" id="SFD74812.1"/>
    </source>
</evidence>
<evidence type="ECO:0000313" key="3">
    <source>
        <dbReference type="Proteomes" id="UP000198977"/>
    </source>
</evidence>
<keyword evidence="1" id="KW-1133">Transmembrane helix</keyword>
<dbReference type="EMBL" id="FOMW01000002">
    <property type="protein sequence ID" value="SFD74812.1"/>
    <property type="molecule type" value="Genomic_DNA"/>
</dbReference>
<accession>A0A1I1UVH0</accession>
<feature type="transmembrane region" description="Helical" evidence="1">
    <location>
        <begin position="111"/>
        <end position="132"/>
    </location>
</feature>
<gene>
    <name evidence="2" type="ORF">SAMN04488523_102261</name>
</gene>
<organism evidence="2 3">
    <name type="scientific">Sulfitobacter brevis</name>
    <dbReference type="NCBI Taxonomy" id="74348"/>
    <lineage>
        <taxon>Bacteria</taxon>
        <taxon>Pseudomonadati</taxon>
        <taxon>Pseudomonadota</taxon>
        <taxon>Alphaproteobacteria</taxon>
        <taxon>Rhodobacterales</taxon>
        <taxon>Roseobacteraceae</taxon>
        <taxon>Sulfitobacter</taxon>
    </lineage>
</organism>
<keyword evidence="3" id="KW-1185">Reference proteome</keyword>
<name>A0A1I1UVH0_9RHOB</name>
<evidence type="ECO:0000256" key="1">
    <source>
        <dbReference type="SAM" id="Phobius"/>
    </source>
</evidence>
<reference evidence="2 3" key="1">
    <citation type="submission" date="2016-10" db="EMBL/GenBank/DDBJ databases">
        <authorList>
            <person name="de Groot N.N."/>
        </authorList>
    </citation>
    <scope>NUCLEOTIDE SEQUENCE [LARGE SCALE GENOMIC DNA]</scope>
    <source>
        <strain evidence="2 3">DSM 11443</strain>
    </source>
</reference>